<feature type="compositionally biased region" description="Acidic residues" evidence="1">
    <location>
        <begin position="1"/>
        <end position="18"/>
    </location>
</feature>
<dbReference type="EMBL" id="UYRR01031878">
    <property type="protein sequence ID" value="VDK53076.1"/>
    <property type="molecule type" value="Genomic_DNA"/>
</dbReference>
<proteinExistence type="predicted"/>
<dbReference type="WBParaSite" id="ASIM_0001527301-mRNA-1">
    <property type="protein sequence ID" value="ASIM_0001527301-mRNA-1"/>
    <property type="gene ID" value="ASIM_0001527301"/>
</dbReference>
<name>A0A0M3K2V2_ANISI</name>
<gene>
    <name evidence="2" type="ORF">ASIM_LOCUS14683</name>
</gene>
<feature type="region of interest" description="Disordered" evidence="1">
    <location>
        <begin position="1"/>
        <end position="21"/>
    </location>
</feature>
<reference evidence="4" key="1">
    <citation type="submission" date="2017-02" db="UniProtKB">
        <authorList>
            <consortium name="WormBaseParasite"/>
        </authorList>
    </citation>
    <scope>IDENTIFICATION</scope>
</reference>
<dbReference type="AlphaFoldDB" id="A0A0M3K2V2"/>
<reference evidence="2 3" key="2">
    <citation type="submission" date="2018-11" db="EMBL/GenBank/DDBJ databases">
        <authorList>
            <consortium name="Pathogen Informatics"/>
        </authorList>
    </citation>
    <scope>NUCLEOTIDE SEQUENCE [LARGE SCALE GENOMIC DNA]</scope>
</reference>
<organism evidence="4">
    <name type="scientific">Anisakis simplex</name>
    <name type="common">Herring worm</name>
    <dbReference type="NCBI Taxonomy" id="6269"/>
    <lineage>
        <taxon>Eukaryota</taxon>
        <taxon>Metazoa</taxon>
        <taxon>Ecdysozoa</taxon>
        <taxon>Nematoda</taxon>
        <taxon>Chromadorea</taxon>
        <taxon>Rhabditida</taxon>
        <taxon>Spirurina</taxon>
        <taxon>Ascaridomorpha</taxon>
        <taxon>Ascaridoidea</taxon>
        <taxon>Anisakidae</taxon>
        <taxon>Anisakis</taxon>
        <taxon>Anisakis simplex complex</taxon>
    </lineage>
</organism>
<evidence type="ECO:0000256" key="1">
    <source>
        <dbReference type="SAM" id="MobiDB-lite"/>
    </source>
</evidence>
<evidence type="ECO:0000313" key="3">
    <source>
        <dbReference type="Proteomes" id="UP000267096"/>
    </source>
</evidence>
<evidence type="ECO:0000313" key="2">
    <source>
        <dbReference type="EMBL" id="VDK53076.1"/>
    </source>
</evidence>
<keyword evidence="3" id="KW-1185">Reference proteome</keyword>
<evidence type="ECO:0000313" key="4">
    <source>
        <dbReference type="WBParaSite" id="ASIM_0001527301-mRNA-1"/>
    </source>
</evidence>
<protein>
    <submittedName>
        <fullName evidence="2 4">Uncharacterized protein</fullName>
    </submittedName>
</protein>
<accession>A0A0M3K2V2</accession>
<sequence length="72" mass="8696">MGWSTDSDEGDEENDECEVEKMTRSVIEHGRHGARRKRRTRKEWFTRSLIFANGNDTVWVCIYNRHFNQYRS</sequence>
<dbReference type="Proteomes" id="UP000267096">
    <property type="component" value="Unassembled WGS sequence"/>
</dbReference>